<proteinExistence type="inferred from homology"/>
<keyword evidence="8" id="KW-0813">Transport</keyword>
<dbReference type="Pfam" id="PF08294">
    <property type="entry name" value="TIM21"/>
    <property type="match status" value="1"/>
</dbReference>
<evidence type="ECO:0000256" key="2">
    <source>
        <dbReference type="ARBA" id="ARBA00010867"/>
    </source>
</evidence>
<evidence type="ECO:0000256" key="6">
    <source>
        <dbReference type="ARBA" id="ARBA00023128"/>
    </source>
</evidence>
<evidence type="ECO:0000313" key="9">
    <source>
        <dbReference type="EMBL" id="KAJ9584224.1"/>
    </source>
</evidence>
<dbReference type="GO" id="GO:0005744">
    <property type="term" value="C:TIM23 mitochondrial import inner membrane translocase complex"/>
    <property type="evidence" value="ECO:0007669"/>
    <property type="project" value="UniProtKB-UniRule"/>
</dbReference>
<dbReference type="Gene3D" id="3.10.450.320">
    <property type="entry name" value="Mitochondrial import inner membrane translocase subunit Tim21"/>
    <property type="match status" value="1"/>
</dbReference>
<protein>
    <recommendedName>
        <fullName evidence="8">Mitochondrial import inner membrane translocase subunit Tim21</fullName>
    </recommendedName>
</protein>
<keyword evidence="3 8" id="KW-0812">Transmembrane</keyword>
<dbReference type="Proteomes" id="UP001233999">
    <property type="component" value="Unassembled WGS sequence"/>
</dbReference>
<evidence type="ECO:0000256" key="4">
    <source>
        <dbReference type="ARBA" id="ARBA00022946"/>
    </source>
</evidence>
<dbReference type="EMBL" id="JASPKZ010007441">
    <property type="protein sequence ID" value="KAJ9584224.1"/>
    <property type="molecule type" value="Genomic_DNA"/>
</dbReference>
<dbReference type="PANTHER" id="PTHR13032:SF6">
    <property type="entry name" value="MITOCHONDRIAL IMPORT INNER MEMBRANE TRANSLOCASE SUBUNIT TIM21"/>
    <property type="match status" value="1"/>
</dbReference>
<dbReference type="InterPro" id="IPR013261">
    <property type="entry name" value="Tim21"/>
</dbReference>
<dbReference type="PANTHER" id="PTHR13032">
    <property type="entry name" value="MITOCHONDRIAL IMPORT INNER MEMBRANE TRANSLOCASE SUBUNIT TIM21"/>
    <property type="match status" value="1"/>
</dbReference>
<keyword evidence="10" id="KW-1185">Reference proteome</keyword>
<evidence type="ECO:0000256" key="1">
    <source>
        <dbReference type="ARBA" id="ARBA00004304"/>
    </source>
</evidence>
<reference evidence="9" key="2">
    <citation type="submission" date="2023-05" db="EMBL/GenBank/DDBJ databases">
        <authorList>
            <person name="Fouks B."/>
        </authorList>
    </citation>
    <scope>NUCLEOTIDE SEQUENCE</scope>
    <source>
        <strain evidence="9">Stay&amp;Tobe</strain>
        <tissue evidence="9">Testes</tissue>
    </source>
</reference>
<organism evidence="9 10">
    <name type="scientific">Diploptera punctata</name>
    <name type="common">Pacific beetle cockroach</name>
    <dbReference type="NCBI Taxonomy" id="6984"/>
    <lineage>
        <taxon>Eukaryota</taxon>
        <taxon>Metazoa</taxon>
        <taxon>Ecdysozoa</taxon>
        <taxon>Arthropoda</taxon>
        <taxon>Hexapoda</taxon>
        <taxon>Insecta</taxon>
        <taxon>Pterygota</taxon>
        <taxon>Neoptera</taxon>
        <taxon>Polyneoptera</taxon>
        <taxon>Dictyoptera</taxon>
        <taxon>Blattodea</taxon>
        <taxon>Blaberoidea</taxon>
        <taxon>Blaberidae</taxon>
        <taxon>Diplopterinae</taxon>
        <taxon>Diploptera</taxon>
    </lineage>
</organism>
<sequence>MSKLICAFVRKPASNTDILFNLHKSKLCLSTLTENRITGKYLFQIRNYNSKKKEDSSSLTNVKSTEVGEPILTKVKETTKTVSYLGVIVAGVGVTAFIFYQIFKELFSSKSPNSVYSASLVKCCADPRVADTLGEPIKGFGEETRRGRRRHVSHLYYEKDGVLHLRMKYYIQGIRKRATVHLETFENEKGNFDYRYLFVQLDDFPRDIIVIEDNRLDQKSVFSDHLESI</sequence>
<comment type="function">
    <text evidence="8">Essential component of the TIM23 complex, a complex that mediates the translocation of transit peptide-containing proteins across the mitochondrial inner membrane.</text>
</comment>
<evidence type="ECO:0000313" key="10">
    <source>
        <dbReference type="Proteomes" id="UP001233999"/>
    </source>
</evidence>
<keyword evidence="5 8" id="KW-1133">Transmembrane helix</keyword>
<evidence type="ECO:0000256" key="7">
    <source>
        <dbReference type="ARBA" id="ARBA00023136"/>
    </source>
</evidence>
<dbReference type="GO" id="GO:0030150">
    <property type="term" value="P:protein import into mitochondrial matrix"/>
    <property type="evidence" value="ECO:0007669"/>
    <property type="project" value="UniProtKB-UniRule"/>
</dbReference>
<keyword evidence="8" id="KW-0811">Translocation</keyword>
<evidence type="ECO:0000256" key="3">
    <source>
        <dbReference type="ARBA" id="ARBA00022692"/>
    </source>
</evidence>
<comment type="caution">
    <text evidence="9">The sequence shown here is derived from an EMBL/GenBank/DDBJ whole genome shotgun (WGS) entry which is preliminary data.</text>
</comment>
<keyword evidence="8" id="KW-0653">Protein transport</keyword>
<reference evidence="9" key="1">
    <citation type="journal article" date="2023" name="IScience">
        <title>Live-bearing cockroach genome reveals convergent evolutionary mechanisms linked to viviparity in insects and beyond.</title>
        <authorList>
            <person name="Fouks B."/>
            <person name="Harrison M.C."/>
            <person name="Mikhailova A.A."/>
            <person name="Marchal E."/>
            <person name="English S."/>
            <person name="Carruthers M."/>
            <person name="Jennings E.C."/>
            <person name="Chiamaka E.L."/>
            <person name="Frigard R.A."/>
            <person name="Pippel M."/>
            <person name="Attardo G.M."/>
            <person name="Benoit J.B."/>
            <person name="Bornberg-Bauer E."/>
            <person name="Tobe S.S."/>
        </authorList>
    </citation>
    <scope>NUCLEOTIDE SEQUENCE</scope>
    <source>
        <strain evidence="9">Stay&amp;Tobe</strain>
    </source>
</reference>
<accession>A0AAD7ZNX6</accession>
<keyword evidence="4" id="KW-0809">Transit peptide</keyword>
<keyword evidence="7 8" id="KW-0472">Membrane</keyword>
<evidence type="ECO:0000256" key="5">
    <source>
        <dbReference type="ARBA" id="ARBA00022989"/>
    </source>
</evidence>
<comment type="similarity">
    <text evidence="2 8">Belongs to the TIM21 family.</text>
</comment>
<name>A0AAD7ZNX6_DIPPU</name>
<gene>
    <name evidence="9" type="ORF">L9F63_021429</name>
</gene>
<comment type="subcellular location">
    <subcellularLocation>
        <location evidence="8">Mitochondrion inner membrane</location>
        <topology evidence="8">Single-pass membrane protein</topology>
    </subcellularLocation>
    <subcellularLocation>
        <location evidence="1">Mitochondrion membrane</location>
        <topology evidence="1">Single-pass membrane protein</topology>
    </subcellularLocation>
</comment>
<dbReference type="InterPro" id="IPR038552">
    <property type="entry name" value="Tim21_IMS_sf"/>
</dbReference>
<keyword evidence="6 8" id="KW-0496">Mitochondrion</keyword>
<evidence type="ECO:0000256" key="8">
    <source>
        <dbReference type="RuleBase" id="RU367142"/>
    </source>
</evidence>
<keyword evidence="8" id="KW-0999">Mitochondrion inner membrane</keyword>
<comment type="subunit">
    <text evidence="8">Component of the TIM23 complex.</text>
</comment>
<feature type="transmembrane region" description="Helical" evidence="8">
    <location>
        <begin position="82"/>
        <end position="103"/>
    </location>
</feature>
<dbReference type="AlphaFoldDB" id="A0AAD7ZNX6"/>